<protein>
    <submittedName>
        <fullName evidence="1">Uncharacterized protein</fullName>
    </submittedName>
</protein>
<gene>
    <name evidence="1" type="ORF">MCOR_5235</name>
</gene>
<reference evidence="1 2" key="1">
    <citation type="submission" date="2020-06" db="EMBL/GenBank/DDBJ databases">
        <authorList>
            <person name="Li R."/>
            <person name="Bekaert M."/>
        </authorList>
    </citation>
    <scope>NUCLEOTIDE SEQUENCE [LARGE SCALE GENOMIC DNA]</scope>
    <source>
        <strain evidence="2">wild</strain>
    </source>
</reference>
<evidence type="ECO:0000313" key="2">
    <source>
        <dbReference type="Proteomes" id="UP000507470"/>
    </source>
</evidence>
<name>A0A6J8A9H0_MYTCO</name>
<evidence type="ECO:0000313" key="1">
    <source>
        <dbReference type="EMBL" id="CAC5364051.1"/>
    </source>
</evidence>
<dbReference type="Proteomes" id="UP000507470">
    <property type="component" value="Unassembled WGS sequence"/>
</dbReference>
<dbReference type="AlphaFoldDB" id="A0A6J8A9H0"/>
<proteinExistence type="predicted"/>
<sequence>MWIDELIKILLKCVGADGSADVSGFAPVQYDNTNTVMEIVFGDLDNSITQMEYNAEPYFSSSFSNSSSLVSSLSSLNLESTRLTEAADLAPEVHPVHLSQTTQESCARFFVLPFQPFLESHGLVQNIQQMLSKLFFQDIVFGIVVSPRSFQLSVIIKKDKDLHFASTPSMTFRGIQNPPKLDLKELNTMCTFIFRVLKWARKSKCMIKTKDSCELEKKSEKSL</sequence>
<accession>A0A6J8A9H0</accession>
<dbReference type="OrthoDB" id="6083145at2759"/>
<organism evidence="1 2">
    <name type="scientific">Mytilus coruscus</name>
    <name type="common">Sea mussel</name>
    <dbReference type="NCBI Taxonomy" id="42192"/>
    <lineage>
        <taxon>Eukaryota</taxon>
        <taxon>Metazoa</taxon>
        <taxon>Spiralia</taxon>
        <taxon>Lophotrochozoa</taxon>
        <taxon>Mollusca</taxon>
        <taxon>Bivalvia</taxon>
        <taxon>Autobranchia</taxon>
        <taxon>Pteriomorphia</taxon>
        <taxon>Mytilida</taxon>
        <taxon>Mytiloidea</taxon>
        <taxon>Mytilidae</taxon>
        <taxon>Mytilinae</taxon>
        <taxon>Mytilus</taxon>
    </lineage>
</organism>
<dbReference type="EMBL" id="CACVKT020000932">
    <property type="protein sequence ID" value="CAC5364051.1"/>
    <property type="molecule type" value="Genomic_DNA"/>
</dbReference>
<keyword evidence="2" id="KW-1185">Reference proteome</keyword>